<proteinExistence type="predicted"/>
<reference evidence="1" key="1">
    <citation type="submission" date="2025-08" db="UniProtKB">
        <authorList>
            <consortium name="Ensembl"/>
        </authorList>
    </citation>
    <scope>IDENTIFICATION</scope>
</reference>
<keyword evidence="2" id="KW-1185">Reference proteome</keyword>
<evidence type="ECO:0000313" key="1">
    <source>
        <dbReference type="Ensembl" id="ENSMCSP00000021024.1"/>
    </source>
</evidence>
<reference evidence="1" key="2">
    <citation type="submission" date="2025-09" db="UniProtKB">
        <authorList>
            <consortium name="Ensembl"/>
        </authorList>
    </citation>
    <scope>IDENTIFICATION</scope>
</reference>
<sequence length="150" mass="16228">MCCTPNSLLPKGPHGPRGVLLHPEISFSGIHPQAHPKFPAQSLTRQAVVDQLQVLLHRGEDLHPAPHPSLLKHPGMVTPPPPWADHPLLYHSFCKELSSDFQPISLGASSGCVLWCLPALPGERARPPCPHLSPVGVTVWQVDRVTVVTG</sequence>
<protein>
    <submittedName>
        <fullName evidence="1">Uncharacterized protein</fullName>
    </submittedName>
</protein>
<evidence type="ECO:0000313" key="2">
    <source>
        <dbReference type="Proteomes" id="UP000694560"/>
    </source>
</evidence>
<dbReference type="Proteomes" id="UP000694560">
    <property type="component" value="Unplaced"/>
</dbReference>
<dbReference type="Ensembl" id="ENSMCST00000021551.1">
    <property type="protein sequence ID" value="ENSMCSP00000021024.1"/>
    <property type="gene ID" value="ENSMCSG00000014725.1"/>
</dbReference>
<organism evidence="1 2">
    <name type="scientific">Malurus cyaneus samueli</name>
    <dbReference type="NCBI Taxonomy" id="2593467"/>
    <lineage>
        <taxon>Eukaryota</taxon>
        <taxon>Metazoa</taxon>
        <taxon>Chordata</taxon>
        <taxon>Craniata</taxon>
        <taxon>Vertebrata</taxon>
        <taxon>Euteleostomi</taxon>
        <taxon>Archelosauria</taxon>
        <taxon>Archosauria</taxon>
        <taxon>Dinosauria</taxon>
        <taxon>Saurischia</taxon>
        <taxon>Theropoda</taxon>
        <taxon>Coelurosauria</taxon>
        <taxon>Aves</taxon>
        <taxon>Neognathae</taxon>
        <taxon>Neoaves</taxon>
        <taxon>Telluraves</taxon>
        <taxon>Australaves</taxon>
        <taxon>Passeriformes</taxon>
        <taxon>Meliphagoidea</taxon>
        <taxon>Maluridae</taxon>
        <taxon>Malurus</taxon>
    </lineage>
</organism>
<dbReference type="AlphaFoldDB" id="A0A8C5UFJ9"/>
<name>A0A8C5UFJ9_9PASS</name>
<accession>A0A8C5UFJ9</accession>